<keyword evidence="4" id="KW-1185">Reference proteome</keyword>
<dbReference type="Gramene" id="AET2Gv20216400.16">
    <property type="protein sequence ID" value="AET2Gv20216400.16"/>
    <property type="gene ID" value="AET2Gv20216400"/>
</dbReference>
<proteinExistence type="predicted"/>
<feature type="transmembrane region" description="Helical" evidence="2">
    <location>
        <begin position="20"/>
        <end position="36"/>
    </location>
</feature>
<reference evidence="3" key="4">
    <citation type="submission" date="2019-03" db="UniProtKB">
        <authorList>
            <consortium name="EnsemblPlants"/>
        </authorList>
    </citation>
    <scope>IDENTIFICATION</scope>
</reference>
<accession>A0A453AP87</accession>
<evidence type="ECO:0000313" key="4">
    <source>
        <dbReference type="Proteomes" id="UP000015105"/>
    </source>
</evidence>
<keyword evidence="2" id="KW-0812">Transmembrane</keyword>
<protein>
    <submittedName>
        <fullName evidence="3">Uncharacterized protein</fullName>
    </submittedName>
</protein>
<name>A0A453AP87_AEGTS</name>
<organism evidence="3 4">
    <name type="scientific">Aegilops tauschii subsp. strangulata</name>
    <name type="common">Goatgrass</name>
    <dbReference type="NCBI Taxonomy" id="200361"/>
    <lineage>
        <taxon>Eukaryota</taxon>
        <taxon>Viridiplantae</taxon>
        <taxon>Streptophyta</taxon>
        <taxon>Embryophyta</taxon>
        <taxon>Tracheophyta</taxon>
        <taxon>Spermatophyta</taxon>
        <taxon>Magnoliopsida</taxon>
        <taxon>Liliopsida</taxon>
        <taxon>Poales</taxon>
        <taxon>Poaceae</taxon>
        <taxon>BOP clade</taxon>
        <taxon>Pooideae</taxon>
        <taxon>Triticodae</taxon>
        <taxon>Triticeae</taxon>
        <taxon>Triticinae</taxon>
        <taxon>Aegilops</taxon>
    </lineage>
</organism>
<evidence type="ECO:0000313" key="3">
    <source>
        <dbReference type="EnsemblPlants" id="AET2Gv20216400.16"/>
    </source>
</evidence>
<feature type="region of interest" description="Disordered" evidence="1">
    <location>
        <begin position="1"/>
        <end position="22"/>
    </location>
</feature>
<sequence>MHTTIAGGNHWLQKTKDSGSNSRWGLTIASFCLVIISRMNKRSANRRAFALHLFIDLVCLAHKWKLIPR</sequence>
<keyword evidence="2" id="KW-0472">Membrane</keyword>
<evidence type="ECO:0000256" key="1">
    <source>
        <dbReference type="SAM" id="MobiDB-lite"/>
    </source>
</evidence>
<dbReference type="EnsemblPlants" id="AET2Gv20216400.16">
    <property type="protein sequence ID" value="AET2Gv20216400.16"/>
    <property type="gene ID" value="AET2Gv20216400"/>
</dbReference>
<evidence type="ECO:0000256" key="2">
    <source>
        <dbReference type="SAM" id="Phobius"/>
    </source>
</evidence>
<reference evidence="3" key="3">
    <citation type="journal article" date="2017" name="Nature">
        <title>Genome sequence of the progenitor of the wheat D genome Aegilops tauschii.</title>
        <authorList>
            <person name="Luo M.C."/>
            <person name="Gu Y.Q."/>
            <person name="Puiu D."/>
            <person name="Wang H."/>
            <person name="Twardziok S.O."/>
            <person name="Deal K.R."/>
            <person name="Huo N."/>
            <person name="Zhu T."/>
            <person name="Wang L."/>
            <person name="Wang Y."/>
            <person name="McGuire P.E."/>
            <person name="Liu S."/>
            <person name="Long H."/>
            <person name="Ramasamy R.K."/>
            <person name="Rodriguez J.C."/>
            <person name="Van S.L."/>
            <person name="Yuan L."/>
            <person name="Wang Z."/>
            <person name="Xia Z."/>
            <person name="Xiao L."/>
            <person name="Anderson O.D."/>
            <person name="Ouyang S."/>
            <person name="Liang Y."/>
            <person name="Zimin A.V."/>
            <person name="Pertea G."/>
            <person name="Qi P."/>
            <person name="Bennetzen J.L."/>
            <person name="Dai X."/>
            <person name="Dawson M.W."/>
            <person name="Muller H.G."/>
            <person name="Kugler K."/>
            <person name="Rivarola-Duarte L."/>
            <person name="Spannagl M."/>
            <person name="Mayer K.F.X."/>
            <person name="Lu F.H."/>
            <person name="Bevan M.W."/>
            <person name="Leroy P."/>
            <person name="Li P."/>
            <person name="You F.M."/>
            <person name="Sun Q."/>
            <person name="Liu Z."/>
            <person name="Lyons E."/>
            <person name="Wicker T."/>
            <person name="Salzberg S.L."/>
            <person name="Devos K.M."/>
            <person name="Dvorak J."/>
        </authorList>
    </citation>
    <scope>NUCLEOTIDE SEQUENCE [LARGE SCALE GENOMIC DNA]</scope>
    <source>
        <strain evidence="3">cv. AL8/78</strain>
    </source>
</reference>
<dbReference type="AlphaFoldDB" id="A0A453AP87"/>
<reference evidence="4" key="1">
    <citation type="journal article" date="2014" name="Science">
        <title>Ancient hybridizations among the ancestral genomes of bread wheat.</title>
        <authorList>
            <consortium name="International Wheat Genome Sequencing Consortium,"/>
            <person name="Marcussen T."/>
            <person name="Sandve S.R."/>
            <person name="Heier L."/>
            <person name="Spannagl M."/>
            <person name="Pfeifer M."/>
            <person name="Jakobsen K.S."/>
            <person name="Wulff B.B."/>
            <person name="Steuernagel B."/>
            <person name="Mayer K.F."/>
            <person name="Olsen O.A."/>
        </authorList>
    </citation>
    <scope>NUCLEOTIDE SEQUENCE [LARGE SCALE GENOMIC DNA]</scope>
    <source>
        <strain evidence="4">cv. AL8/78</strain>
    </source>
</reference>
<dbReference type="Proteomes" id="UP000015105">
    <property type="component" value="Chromosome 2D"/>
</dbReference>
<reference evidence="3" key="5">
    <citation type="journal article" date="2021" name="G3 (Bethesda)">
        <title>Aegilops tauschii genome assembly Aet v5.0 features greater sequence contiguity and improved annotation.</title>
        <authorList>
            <person name="Wang L."/>
            <person name="Zhu T."/>
            <person name="Rodriguez J.C."/>
            <person name="Deal K.R."/>
            <person name="Dubcovsky J."/>
            <person name="McGuire P.E."/>
            <person name="Lux T."/>
            <person name="Spannagl M."/>
            <person name="Mayer K.F.X."/>
            <person name="Baldrich P."/>
            <person name="Meyers B.C."/>
            <person name="Huo N."/>
            <person name="Gu Y.Q."/>
            <person name="Zhou H."/>
            <person name="Devos K.M."/>
            <person name="Bennetzen J.L."/>
            <person name="Unver T."/>
            <person name="Budak H."/>
            <person name="Gulick P.J."/>
            <person name="Galiba G."/>
            <person name="Kalapos B."/>
            <person name="Nelson D.R."/>
            <person name="Li P."/>
            <person name="You F.M."/>
            <person name="Luo M.C."/>
            <person name="Dvorak J."/>
        </authorList>
    </citation>
    <scope>NUCLEOTIDE SEQUENCE [LARGE SCALE GENOMIC DNA]</scope>
    <source>
        <strain evidence="3">cv. AL8/78</strain>
    </source>
</reference>
<keyword evidence="2" id="KW-1133">Transmembrane helix</keyword>
<reference evidence="4" key="2">
    <citation type="journal article" date="2017" name="Nat. Plants">
        <title>The Aegilops tauschii genome reveals multiple impacts of transposons.</title>
        <authorList>
            <person name="Zhao G."/>
            <person name="Zou C."/>
            <person name="Li K."/>
            <person name="Wang K."/>
            <person name="Li T."/>
            <person name="Gao L."/>
            <person name="Zhang X."/>
            <person name="Wang H."/>
            <person name="Yang Z."/>
            <person name="Liu X."/>
            <person name="Jiang W."/>
            <person name="Mao L."/>
            <person name="Kong X."/>
            <person name="Jiao Y."/>
            <person name="Jia J."/>
        </authorList>
    </citation>
    <scope>NUCLEOTIDE SEQUENCE [LARGE SCALE GENOMIC DNA]</scope>
    <source>
        <strain evidence="4">cv. AL8/78</strain>
    </source>
</reference>